<feature type="signal peptide" evidence="1">
    <location>
        <begin position="1"/>
        <end position="24"/>
    </location>
</feature>
<feature type="domain" description="SLH" evidence="2">
    <location>
        <begin position="89"/>
        <end position="148"/>
    </location>
</feature>
<evidence type="ECO:0000256" key="1">
    <source>
        <dbReference type="SAM" id="SignalP"/>
    </source>
</evidence>
<sequence length="359" mass="40434">MKKVLSFLAVFAIAILVAVQPAAAAANSFPDVQKNNRFHDEIQYLVEKEIITGYSNGKFQPKRNVTRGEAAIMIGRMLGYDGTRRTTRFKDVTIQNGASGYISDAAVHGIITGYRDGTFRPNEHISRGDMAIILARAFKIETGTIREFKDVGERMTAYISIRNIAGDFITTGYPDGTFRPAGKVTREQFSAFMARGLSAEYKQRTVKTDGYSLDMTKKYVFNSPKGDIRMEYKKTTGQFGDLTYEGFFWVIEDPSYGKIEYIQQEETDEKLIQSFPFSEYYTDLKFPIKVGKTWYNGPASTDIVKITGVNKTVKTPYKTFTNAVEVSERGFKKYYVKGVGFVKSVDSAGKMVQELKSIQ</sequence>
<evidence type="ECO:0000259" key="2">
    <source>
        <dbReference type="PROSITE" id="PS51272"/>
    </source>
</evidence>
<organism evidence="3 4">
    <name type="scientific">Sporosarcina aquimarina</name>
    <dbReference type="NCBI Taxonomy" id="114975"/>
    <lineage>
        <taxon>Bacteria</taxon>
        <taxon>Bacillati</taxon>
        <taxon>Bacillota</taxon>
        <taxon>Bacilli</taxon>
        <taxon>Bacillales</taxon>
        <taxon>Caryophanaceae</taxon>
        <taxon>Sporosarcina</taxon>
    </lineage>
</organism>
<evidence type="ECO:0000313" key="4">
    <source>
        <dbReference type="Proteomes" id="UP001280629"/>
    </source>
</evidence>
<dbReference type="InterPro" id="IPR001119">
    <property type="entry name" value="SLH_dom"/>
</dbReference>
<feature type="domain" description="SLH" evidence="2">
    <location>
        <begin position="149"/>
        <end position="207"/>
    </location>
</feature>
<gene>
    <name evidence="3" type="ORF">QT716_06905</name>
</gene>
<dbReference type="PANTHER" id="PTHR43308">
    <property type="entry name" value="OUTER MEMBRANE PROTEIN ALPHA-RELATED"/>
    <property type="match status" value="1"/>
</dbReference>
<reference evidence="3 4" key="1">
    <citation type="submission" date="2023-06" db="EMBL/GenBank/DDBJ databases">
        <title>Sporosarcina sp. nov., isolated from Korean traditional fermented seafood 'Jeotgal'.</title>
        <authorList>
            <person name="Yang A.-I."/>
            <person name="Shin N.-R."/>
        </authorList>
    </citation>
    <scope>NUCLEOTIDE SEQUENCE [LARGE SCALE GENOMIC DNA]</scope>
    <source>
        <strain evidence="3 4">KCTC3840</strain>
    </source>
</reference>
<dbReference type="RefSeq" id="WP_317935325.1">
    <property type="nucleotide sequence ID" value="NZ_JAUBDH010000003.1"/>
</dbReference>
<name>A0ABU4FYJ4_9BACL</name>
<dbReference type="Proteomes" id="UP001280629">
    <property type="component" value="Unassembled WGS sequence"/>
</dbReference>
<feature type="chain" id="PRO_5046393437" evidence="1">
    <location>
        <begin position="25"/>
        <end position="359"/>
    </location>
</feature>
<dbReference type="PROSITE" id="PS51272">
    <property type="entry name" value="SLH"/>
    <property type="match status" value="3"/>
</dbReference>
<dbReference type="Pfam" id="PF00395">
    <property type="entry name" value="SLH"/>
    <property type="match status" value="3"/>
</dbReference>
<keyword evidence="1" id="KW-0732">Signal</keyword>
<evidence type="ECO:0000313" key="3">
    <source>
        <dbReference type="EMBL" id="MDW0109784.1"/>
    </source>
</evidence>
<dbReference type="InterPro" id="IPR051465">
    <property type="entry name" value="Cell_Envelope_Struct_Comp"/>
</dbReference>
<feature type="domain" description="SLH" evidence="2">
    <location>
        <begin position="25"/>
        <end position="88"/>
    </location>
</feature>
<protein>
    <submittedName>
        <fullName evidence="3">S-layer homology domain-containing protein</fullName>
    </submittedName>
</protein>
<keyword evidence="4" id="KW-1185">Reference proteome</keyword>
<dbReference type="EMBL" id="JAUBDH010000003">
    <property type="protein sequence ID" value="MDW0109784.1"/>
    <property type="molecule type" value="Genomic_DNA"/>
</dbReference>
<proteinExistence type="predicted"/>
<comment type="caution">
    <text evidence="3">The sequence shown here is derived from an EMBL/GenBank/DDBJ whole genome shotgun (WGS) entry which is preliminary data.</text>
</comment>
<accession>A0ABU4FYJ4</accession>